<keyword evidence="10" id="KW-1185">Reference proteome</keyword>
<dbReference type="Pfam" id="PF00512">
    <property type="entry name" value="HisKA"/>
    <property type="match status" value="1"/>
</dbReference>
<dbReference type="InterPro" id="IPR004358">
    <property type="entry name" value="Sig_transdc_His_kin-like_C"/>
</dbReference>
<evidence type="ECO:0000256" key="5">
    <source>
        <dbReference type="ARBA" id="ARBA00022777"/>
    </source>
</evidence>
<keyword evidence="7" id="KW-0472">Membrane</keyword>
<dbReference type="PROSITE" id="PS50109">
    <property type="entry name" value="HIS_KIN"/>
    <property type="match status" value="1"/>
</dbReference>
<evidence type="ECO:0000259" key="8">
    <source>
        <dbReference type="PROSITE" id="PS50109"/>
    </source>
</evidence>
<dbReference type="CDD" id="cd00082">
    <property type="entry name" value="HisKA"/>
    <property type="match status" value="1"/>
</dbReference>
<feature type="transmembrane region" description="Helical" evidence="7">
    <location>
        <begin position="6"/>
        <end position="28"/>
    </location>
</feature>
<dbReference type="OrthoDB" id="9813151at2"/>
<feature type="domain" description="Histidine kinase" evidence="8">
    <location>
        <begin position="380"/>
        <end position="598"/>
    </location>
</feature>
<dbReference type="InterPro" id="IPR036097">
    <property type="entry name" value="HisK_dim/P_sf"/>
</dbReference>
<dbReference type="GO" id="GO:0004721">
    <property type="term" value="F:phosphoprotein phosphatase activity"/>
    <property type="evidence" value="ECO:0007669"/>
    <property type="project" value="TreeGrafter"/>
</dbReference>
<dbReference type="Pfam" id="PF02518">
    <property type="entry name" value="HATPase_c"/>
    <property type="match status" value="1"/>
</dbReference>
<dbReference type="EMBL" id="ACLR01000214">
    <property type="protein sequence ID" value="EEK16143.1"/>
    <property type="molecule type" value="Genomic_DNA"/>
</dbReference>
<evidence type="ECO:0000256" key="2">
    <source>
        <dbReference type="ARBA" id="ARBA00012438"/>
    </source>
</evidence>
<dbReference type="GO" id="GO:0000155">
    <property type="term" value="F:phosphorelay sensor kinase activity"/>
    <property type="evidence" value="ECO:0007669"/>
    <property type="project" value="InterPro"/>
</dbReference>
<dbReference type="SUPFAM" id="SSF47384">
    <property type="entry name" value="Homodimeric domain of signal transducing histidine kinase"/>
    <property type="match status" value="1"/>
</dbReference>
<dbReference type="Proteomes" id="UP000003303">
    <property type="component" value="Unassembled WGS sequence"/>
</dbReference>
<keyword evidence="7" id="KW-0812">Transmembrane</keyword>
<dbReference type="eggNOG" id="COG5002">
    <property type="taxonomic scope" value="Bacteria"/>
</dbReference>
<dbReference type="SMART" id="SM00388">
    <property type="entry name" value="HisKA"/>
    <property type="match status" value="1"/>
</dbReference>
<dbReference type="STRING" id="596327.PORUE0001_1369"/>
<name>C2MDT7_9PORP</name>
<accession>C2MDT7</accession>
<dbReference type="PRINTS" id="PR00344">
    <property type="entry name" value="BCTRLSENSOR"/>
</dbReference>
<keyword evidence="4" id="KW-0808">Transferase</keyword>
<dbReference type="Gene3D" id="1.10.287.130">
    <property type="match status" value="1"/>
</dbReference>
<evidence type="ECO:0000313" key="9">
    <source>
        <dbReference type="EMBL" id="EEK16143.1"/>
    </source>
</evidence>
<dbReference type="GO" id="GO:0016036">
    <property type="term" value="P:cellular response to phosphate starvation"/>
    <property type="evidence" value="ECO:0007669"/>
    <property type="project" value="TreeGrafter"/>
</dbReference>
<keyword evidence="7" id="KW-1133">Transmembrane helix</keyword>
<dbReference type="SMART" id="SM00387">
    <property type="entry name" value="HATPase_c"/>
    <property type="match status" value="1"/>
</dbReference>
<keyword evidence="5 9" id="KW-0418">Kinase</keyword>
<dbReference type="CDD" id="cd00075">
    <property type="entry name" value="HATPase"/>
    <property type="match status" value="1"/>
</dbReference>
<evidence type="ECO:0000256" key="3">
    <source>
        <dbReference type="ARBA" id="ARBA00022553"/>
    </source>
</evidence>
<dbReference type="GO" id="GO:0005886">
    <property type="term" value="C:plasma membrane"/>
    <property type="evidence" value="ECO:0007669"/>
    <property type="project" value="TreeGrafter"/>
</dbReference>
<organism evidence="9 10">
    <name type="scientific">Porphyromonas uenonis 60-3</name>
    <dbReference type="NCBI Taxonomy" id="596327"/>
    <lineage>
        <taxon>Bacteria</taxon>
        <taxon>Pseudomonadati</taxon>
        <taxon>Bacteroidota</taxon>
        <taxon>Bacteroidia</taxon>
        <taxon>Bacteroidales</taxon>
        <taxon>Porphyromonadaceae</taxon>
        <taxon>Porphyromonas</taxon>
    </lineage>
</organism>
<dbReference type="Gene3D" id="3.30.565.10">
    <property type="entry name" value="Histidine kinase-like ATPase, C-terminal domain"/>
    <property type="match status" value="1"/>
</dbReference>
<comment type="catalytic activity">
    <reaction evidence="1">
        <text>ATP + protein L-histidine = ADP + protein N-phospho-L-histidine.</text>
        <dbReference type="EC" id="2.7.13.3"/>
    </reaction>
</comment>
<sequence length="606" mass="69615">MSQYNYKSKVFISATLLFILFGGIIYFVQRASEKEIKTKALEEYLEQATDCVNSYIIDYTTHPQKRQPDTLSNFSHLPDPQALGHFLAYLPNKLRFTIINLRGDVYFDNFTQGPIPENHLSRAELQQANLHGTGTSKRYSETLGEDFYYFAKEYQDQGYYIRVAIPYHIDYVNYFRSNHFFLLLIVGIFSLALLAVVFFTDQFSRSVRKLHDFVAKAQAGGEYESVTFPKSEIGELGEQLKKTFKMLEESKTRYEIEREKLIQHFASSDAGISFFSAERKFIYANSHFIQNLNTLVDTPTFIIDERILDYPELYQVKTLLAGIESDSDTAPRSTRYIIDRDGSHLEVRAQLFPDNSFEVVLTNVTKKENDRRLKHDMTNSIAHELRTPVTCARGYLETILNQPLPEEKQRYFIERTYNQMIRLSQLISDVSMITKLEEASDLYALQELTPYSVVEEVKAALEIKLQEAQMTICNRIPVQTTVQANHSLLYAVFANLTENSIRYAGTGTTIEIEQTMEDERYYYFTFADNGPGIPESESLAKIFDRFYRIDGGRSREMGGSGLGLSIVRNAIRFHGGEISAKNRPTGGLEFFFSLAKSAPDKTPREH</sequence>
<proteinExistence type="predicted"/>
<dbReference type="EC" id="2.7.13.3" evidence="2"/>
<evidence type="ECO:0000256" key="4">
    <source>
        <dbReference type="ARBA" id="ARBA00022679"/>
    </source>
</evidence>
<evidence type="ECO:0000256" key="7">
    <source>
        <dbReference type="SAM" id="Phobius"/>
    </source>
</evidence>
<dbReference type="PANTHER" id="PTHR45453">
    <property type="entry name" value="PHOSPHATE REGULON SENSOR PROTEIN PHOR"/>
    <property type="match status" value="1"/>
</dbReference>
<feature type="transmembrane region" description="Helical" evidence="7">
    <location>
        <begin position="180"/>
        <end position="199"/>
    </location>
</feature>
<dbReference type="AlphaFoldDB" id="C2MDT7"/>
<reference evidence="9 10" key="1">
    <citation type="submission" date="2009-04" db="EMBL/GenBank/DDBJ databases">
        <authorList>
            <person name="Sebastian Y."/>
            <person name="Madupu R."/>
            <person name="Durkin A.S."/>
            <person name="Torralba M."/>
            <person name="Methe B."/>
            <person name="Sutton G.G."/>
            <person name="Strausberg R.L."/>
            <person name="Nelson K.E."/>
        </authorList>
    </citation>
    <scope>NUCLEOTIDE SEQUENCE [LARGE SCALE GENOMIC DNA]</scope>
    <source>
        <strain evidence="9 10">60-3</strain>
    </source>
</reference>
<dbReference type="InterPro" id="IPR050351">
    <property type="entry name" value="BphY/WalK/GraS-like"/>
</dbReference>
<dbReference type="InterPro" id="IPR005467">
    <property type="entry name" value="His_kinase_dom"/>
</dbReference>
<gene>
    <name evidence="9" type="ORF">PORUE0001_1369</name>
</gene>
<keyword evidence="6" id="KW-0902">Two-component regulatory system</keyword>
<comment type="caution">
    <text evidence="9">The sequence shown here is derived from an EMBL/GenBank/DDBJ whole genome shotgun (WGS) entry which is preliminary data.</text>
</comment>
<protein>
    <recommendedName>
        <fullName evidence="2">histidine kinase</fullName>
        <ecNumber evidence="2">2.7.13.3</ecNumber>
    </recommendedName>
</protein>
<dbReference type="InterPro" id="IPR003594">
    <property type="entry name" value="HATPase_dom"/>
</dbReference>
<dbReference type="RefSeq" id="WP_007366059.1">
    <property type="nucleotide sequence ID" value="NZ_ACLR01000214.1"/>
</dbReference>
<evidence type="ECO:0000256" key="1">
    <source>
        <dbReference type="ARBA" id="ARBA00000085"/>
    </source>
</evidence>
<dbReference type="InterPro" id="IPR003661">
    <property type="entry name" value="HisK_dim/P_dom"/>
</dbReference>
<evidence type="ECO:0000313" key="10">
    <source>
        <dbReference type="Proteomes" id="UP000003303"/>
    </source>
</evidence>
<dbReference type="InterPro" id="IPR036890">
    <property type="entry name" value="HATPase_C_sf"/>
</dbReference>
<evidence type="ECO:0000256" key="6">
    <source>
        <dbReference type="ARBA" id="ARBA00023012"/>
    </source>
</evidence>
<keyword evidence="3" id="KW-0597">Phosphoprotein</keyword>
<dbReference type="PANTHER" id="PTHR45453:SF1">
    <property type="entry name" value="PHOSPHATE REGULON SENSOR PROTEIN PHOR"/>
    <property type="match status" value="1"/>
</dbReference>
<dbReference type="SUPFAM" id="SSF55874">
    <property type="entry name" value="ATPase domain of HSP90 chaperone/DNA topoisomerase II/histidine kinase"/>
    <property type="match status" value="1"/>
</dbReference>